<dbReference type="OrthoDB" id="10021397at2759"/>
<protein>
    <submittedName>
        <fullName evidence="2">(salmon louse) hypothetical protein</fullName>
    </submittedName>
</protein>
<dbReference type="AlphaFoldDB" id="A0A7R8H4M7"/>
<evidence type="ECO:0000256" key="1">
    <source>
        <dbReference type="SAM" id="MobiDB-lite"/>
    </source>
</evidence>
<dbReference type="EMBL" id="HG994594">
    <property type="protein sequence ID" value="CAF2861975.1"/>
    <property type="molecule type" value="Genomic_DNA"/>
</dbReference>
<reference evidence="2" key="1">
    <citation type="submission" date="2021-02" db="EMBL/GenBank/DDBJ databases">
        <authorList>
            <person name="Bekaert M."/>
        </authorList>
    </citation>
    <scope>NUCLEOTIDE SEQUENCE</scope>
    <source>
        <strain evidence="2">IoA-00</strain>
    </source>
</reference>
<name>A0A7R8H4M7_LEPSM</name>
<evidence type="ECO:0000313" key="2">
    <source>
        <dbReference type="EMBL" id="CAF2861975.1"/>
    </source>
</evidence>
<keyword evidence="3" id="KW-1185">Reference proteome</keyword>
<dbReference type="Proteomes" id="UP000675881">
    <property type="component" value="Chromosome 15"/>
</dbReference>
<feature type="region of interest" description="Disordered" evidence="1">
    <location>
        <begin position="1"/>
        <end position="50"/>
    </location>
</feature>
<feature type="compositionally biased region" description="Polar residues" evidence="1">
    <location>
        <begin position="1"/>
        <end position="16"/>
    </location>
</feature>
<proteinExistence type="predicted"/>
<organism evidence="2 3">
    <name type="scientific">Lepeophtheirus salmonis</name>
    <name type="common">Salmon louse</name>
    <name type="synonym">Caligus salmonis</name>
    <dbReference type="NCBI Taxonomy" id="72036"/>
    <lineage>
        <taxon>Eukaryota</taxon>
        <taxon>Metazoa</taxon>
        <taxon>Ecdysozoa</taxon>
        <taxon>Arthropoda</taxon>
        <taxon>Crustacea</taxon>
        <taxon>Multicrustacea</taxon>
        <taxon>Hexanauplia</taxon>
        <taxon>Copepoda</taxon>
        <taxon>Siphonostomatoida</taxon>
        <taxon>Caligidae</taxon>
        <taxon>Lepeophtheirus</taxon>
    </lineage>
</organism>
<evidence type="ECO:0000313" key="3">
    <source>
        <dbReference type="Proteomes" id="UP000675881"/>
    </source>
</evidence>
<accession>A0A7R8H4M7</accession>
<sequence length="114" mass="10842">MSSRNGSSMSGANNTPLGPRTGAAPSLGASGTGVPAGIVATGVSSPTSGSSLLNPSYLVGSGGSSSNVCKAVVPLGSMIGGEPELCPNERKRLATEAVEAARAAAAAAAAKVET</sequence>
<gene>
    <name evidence="2" type="ORF">LSAA_6068</name>
</gene>